<evidence type="ECO:0000259" key="3">
    <source>
        <dbReference type="Pfam" id="PF20151"/>
    </source>
</evidence>
<dbReference type="OrthoDB" id="3350812at2759"/>
<accession>A0A4Y7Q6Y6</accession>
<feature type="transmembrane region" description="Helical" evidence="2">
    <location>
        <begin position="157"/>
        <end position="180"/>
    </location>
</feature>
<evidence type="ECO:0000256" key="2">
    <source>
        <dbReference type="SAM" id="Phobius"/>
    </source>
</evidence>
<keyword evidence="2" id="KW-0812">Transmembrane</keyword>
<proteinExistence type="predicted"/>
<evidence type="ECO:0000256" key="1">
    <source>
        <dbReference type="SAM" id="MobiDB-lite"/>
    </source>
</evidence>
<keyword evidence="5" id="KW-1185">Reference proteome</keyword>
<keyword evidence="2" id="KW-1133">Transmembrane helix</keyword>
<feature type="domain" description="DUF6533" evidence="3">
    <location>
        <begin position="14"/>
        <end position="59"/>
    </location>
</feature>
<organism evidence="4 5">
    <name type="scientific">Rickenella mellea</name>
    <dbReference type="NCBI Taxonomy" id="50990"/>
    <lineage>
        <taxon>Eukaryota</taxon>
        <taxon>Fungi</taxon>
        <taxon>Dikarya</taxon>
        <taxon>Basidiomycota</taxon>
        <taxon>Agaricomycotina</taxon>
        <taxon>Agaricomycetes</taxon>
        <taxon>Hymenochaetales</taxon>
        <taxon>Rickenellaceae</taxon>
        <taxon>Rickenella</taxon>
    </lineage>
</organism>
<feature type="region of interest" description="Disordered" evidence="1">
    <location>
        <begin position="297"/>
        <end position="333"/>
    </location>
</feature>
<protein>
    <recommendedName>
        <fullName evidence="3">DUF6533 domain-containing protein</fullName>
    </recommendedName>
</protein>
<dbReference type="Proteomes" id="UP000294933">
    <property type="component" value="Unassembled WGS sequence"/>
</dbReference>
<evidence type="ECO:0000313" key="4">
    <source>
        <dbReference type="EMBL" id="TDL23407.1"/>
    </source>
</evidence>
<dbReference type="STRING" id="50990.A0A4Y7Q6Y6"/>
<dbReference type="Pfam" id="PF20151">
    <property type="entry name" value="DUF6533"/>
    <property type="match status" value="1"/>
</dbReference>
<dbReference type="InterPro" id="IPR045340">
    <property type="entry name" value="DUF6533"/>
</dbReference>
<feature type="transmembrane region" description="Helical" evidence="2">
    <location>
        <begin position="200"/>
        <end position="220"/>
    </location>
</feature>
<evidence type="ECO:0000313" key="5">
    <source>
        <dbReference type="Proteomes" id="UP000294933"/>
    </source>
</evidence>
<feature type="transmembrane region" description="Helical" evidence="2">
    <location>
        <begin position="113"/>
        <end position="131"/>
    </location>
</feature>
<sequence>MTRSIGGIDLVSATIAATGTLLVYDYLFVTFEREVTLVWSQKWTWGKVMFMLNRYLPFIDTFLSLHLLTTENSGSECLNGFIAVTWLILFGIIIAEVILMMRTYAIWALKRSIYIGLATIALVLYIPAIVITEIEVRSYAYAGSPNGCVKTKSSSKIIFLAFVLLVISETVIVVLTVVRVWKLMRRGRSRLLVTMYHDGLIYYIYLLGMSVINLIIPLAAPPDFSNWLTTPQRVLHSILCTRVLLHIRAGNLEPDMLVSHTQVDLSFAAVQSSETATTQSGRLDDLENPPIELKGLKGVAKGKKPADTLSSEPESVKTMEGMTKQGLKAERRS</sequence>
<feature type="transmembrane region" description="Helical" evidence="2">
    <location>
        <begin position="6"/>
        <end position="27"/>
    </location>
</feature>
<dbReference type="AlphaFoldDB" id="A0A4Y7Q6Y6"/>
<gene>
    <name evidence="4" type="ORF">BD410DRAFT_787230</name>
</gene>
<feature type="transmembrane region" description="Helical" evidence="2">
    <location>
        <begin position="80"/>
        <end position="101"/>
    </location>
</feature>
<name>A0A4Y7Q6Y6_9AGAM</name>
<reference evidence="4 5" key="1">
    <citation type="submission" date="2018-06" db="EMBL/GenBank/DDBJ databases">
        <title>A transcriptomic atlas of mushroom development highlights an independent origin of complex multicellularity.</title>
        <authorList>
            <consortium name="DOE Joint Genome Institute"/>
            <person name="Krizsan K."/>
            <person name="Almasi E."/>
            <person name="Merenyi Z."/>
            <person name="Sahu N."/>
            <person name="Viragh M."/>
            <person name="Koszo T."/>
            <person name="Mondo S."/>
            <person name="Kiss B."/>
            <person name="Balint B."/>
            <person name="Kues U."/>
            <person name="Barry K."/>
            <person name="Hegedus J.C."/>
            <person name="Henrissat B."/>
            <person name="Johnson J."/>
            <person name="Lipzen A."/>
            <person name="Ohm R."/>
            <person name="Nagy I."/>
            <person name="Pangilinan J."/>
            <person name="Yan J."/>
            <person name="Xiong Y."/>
            <person name="Grigoriev I.V."/>
            <person name="Hibbett D.S."/>
            <person name="Nagy L.G."/>
        </authorList>
    </citation>
    <scope>NUCLEOTIDE SEQUENCE [LARGE SCALE GENOMIC DNA]</scope>
    <source>
        <strain evidence="4 5">SZMC22713</strain>
    </source>
</reference>
<dbReference type="EMBL" id="ML170170">
    <property type="protein sequence ID" value="TDL23407.1"/>
    <property type="molecule type" value="Genomic_DNA"/>
</dbReference>
<keyword evidence="2" id="KW-0472">Membrane</keyword>
<dbReference type="VEuPathDB" id="FungiDB:BD410DRAFT_787230"/>